<keyword evidence="1" id="KW-1133">Transmembrane helix</keyword>
<accession>A0ABP6JYL8</accession>
<keyword evidence="1" id="KW-0812">Transmembrane</keyword>
<feature type="transmembrane region" description="Helical" evidence="1">
    <location>
        <begin position="198"/>
        <end position="221"/>
    </location>
</feature>
<dbReference type="Proteomes" id="UP001500403">
    <property type="component" value="Unassembled WGS sequence"/>
</dbReference>
<gene>
    <name evidence="2" type="ORF">GCM10010446_39320</name>
</gene>
<sequence length="345" mass="37108">MRGLARRFWRSATGADGVTTVGYLHRQLLWLLTLTAVGGATLFGAYDEIHSDSVAIRDRTGPAVVELARAHTSLRQADTTARDHLRHRARDHRWPDILARGEEYRTQLAEARSSLARAAATGALNREDQQTLRIASGLVDSYALRIDGAWTQSDKAHLSLANLSYAQTMMHARTSGVLARIAALQDRQSAALDRRQDWGVAPLLAWPVAVTACLLLGVRLVGTQVFLRRRFRLRLSVPLAAVTVLLAAVPVLAFGTWQAHRSQTLAQEAAGLLTPAGTPGQQAAAVVTAESGMERAAQEGNADVWVPGAGFVPLAAVLMAGVVVGTLQPLLVEYAVPRRPAGGHR</sequence>
<protein>
    <recommendedName>
        <fullName evidence="4">Integral membrane protein</fullName>
    </recommendedName>
</protein>
<keyword evidence="1" id="KW-0472">Membrane</keyword>
<evidence type="ECO:0000256" key="1">
    <source>
        <dbReference type="SAM" id="Phobius"/>
    </source>
</evidence>
<evidence type="ECO:0000313" key="3">
    <source>
        <dbReference type="Proteomes" id="UP001500403"/>
    </source>
</evidence>
<proteinExistence type="predicted"/>
<reference evidence="3" key="1">
    <citation type="journal article" date="2019" name="Int. J. Syst. Evol. Microbiol.">
        <title>The Global Catalogue of Microorganisms (GCM) 10K type strain sequencing project: providing services to taxonomists for standard genome sequencing and annotation.</title>
        <authorList>
            <consortium name="The Broad Institute Genomics Platform"/>
            <consortium name="The Broad Institute Genome Sequencing Center for Infectious Disease"/>
            <person name="Wu L."/>
            <person name="Ma J."/>
        </authorList>
    </citation>
    <scope>NUCLEOTIDE SEQUENCE [LARGE SCALE GENOMIC DNA]</scope>
    <source>
        <strain evidence="3">JCM 9088</strain>
    </source>
</reference>
<organism evidence="2 3">
    <name type="scientific">Streptomyces enissocaesilis</name>
    <dbReference type="NCBI Taxonomy" id="332589"/>
    <lineage>
        <taxon>Bacteria</taxon>
        <taxon>Bacillati</taxon>
        <taxon>Actinomycetota</taxon>
        <taxon>Actinomycetes</taxon>
        <taxon>Kitasatosporales</taxon>
        <taxon>Streptomycetaceae</taxon>
        <taxon>Streptomyces</taxon>
        <taxon>Streptomyces rochei group</taxon>
    </lineage>
</organism>
<dbReference type="EMBL" id="BAAAUD010000039">
    <property type="protein sequence ID" value="GAA2950289.1"/>
    <property type="molecule type" value="Genomic_DNA"/>
</dbReference>
<name>A0ABP6JYL8_9ACTN</name>
<feature type="transmembrane region" description="Helical" evidence="1">
    <location>
        <begin position="311"/>
        <end position="336"/>
    </location>
</feature>
<comment type="caution">
    <text evidence="2">The sequence shown here is derived from an EMBL/GenBank/DDBJ whole genome shotgun (WGS) entry which is preliminary data.</text>
</comment>
<keyword evidence="3" id="KW-1185">Reference proteome</keyword>
<dbReference type="RefSeq" id="WP_344496819.1">
    <property type="nucleotide sequence ID" value="NZ_BAAAUD010000039.1"/>
</dbReference>
<evidence type="ECO:0008006" key="4">
    <source>
        <dbReference type="Google" id="ProtNLM"/>
    </source>
</evidence>
<evidence type="ECO:0000313" key="2">
    <source>
        <dbReference type="EMBL" id="GAA2950289.1"/>
    </source>
</evidence>
<feature type="transmembrane region" description="Helical" evidence="1">
    <location>
        <begin position="28"/>
        <end position="46"/>
    </location>
</feature>
<feature type="transmembrane region" description="Helical" evidence="1">
    <location>
        <begin position="233"/>
        <end position="255"/>
    </location>
</feature>